<evidence type="ECO:0000313" key="3">
    <source>
        <dbReference type="EMBL" id="ORY38821.1"/>
    </source>
</evidence>
<dbReference type="SMART" id="SM00271">
    <property type="entry name" value="DnaJ"/>
    <property type="match status" value="1"/>
</dbReference>
<dbReference type="InterPro" id="IPR036869">
    <property type="entry name" value="J_dom_sf"/>
</dbReference>
<reference evidence="3 4" key="1">
    <citation type="submission" date="2016-07" db="EMBL/GenBank/DDBJ databases">
        <title>Pervasive Adenine N6-methylation of Active Genes in Fungi.</title>
        <authorList>
            <consortium name="DOE Joint Genome Institute"/>
            <person name="Mondo S.J."/>
            <person name="Dannebaum R.O."/>
            <person name="Kuo R.C."/>
            <person name="Labutti K."/>
            <person name="Haridas S."/>
            <person name="Kuo A."/>
            <person name="Salamov A."/>
            <person name="Ahrendt S.R."/>
            <person name="Lipzen A."/>
            <person name="Sullivan W."/>
            <person name="Andreopoulos W.B."/>
            <person name="Clum A."/>
            <person name="Lindquist E."/>
            <person name="Daum C."/>
            <person name="Ramamoorthy G.K."/>
            <person name="Gryganskyi A."/>
            <person name="Culley D."/>
            <person name="Magnuson J.K."/>
            <person name="James T.Y."/>
            <person name="O'Malley M.A."/>
            <person name="Stajich J.E."/>
            <person name="Spatafora J.W."/>
            <person name="Visel A."/>
            <person name="Grigoriev I.V."/>
        </authorList>
    </citation>
    <scope>NUCLEOTIDE SEQUENCE [LARGE SCALE GENOMIC DNA]</scope>
    <source>
        <strain evidence="3 4">JEL800</strain>
    </source>
</reference>
<comment type="caution">
    <text evidence="3">The sequence shown here is derived from an EMBL/GenBank/DDBJ whole genome shotgun (WGS) entry which is preliminary data.</text>
</comment>
<dbReference type="AlphaFoldDB" id="A0A1Y2BVM8"/>
<dbReference type="SUPFAM" id="SSF46565">
    <property type="entry name" value="Chaperone J-domain"/>
    <property type="match status" value="1"/>
</dbReference>
<evidence type="ECO:0000313" key="4">
    <source>
        <dbReference type="Proteomes" id="UP000193642"/>
    </source>
</evidence>
<organism evidence="3 4">
    <name type="scientific">Rhizoclosmatium globosum</name>
    <dbReference type="NCBI Taxonomy" id="329046"/>
    <lineage>
        <taxon>Eukaryota</taxon>
        <taxon>Fungi</taxon>
        <taxon>Fungi incertae sedis</taxon>
        <taxon>Chytridiomycota</taxon>
        <taxon>Chytridiomycota incertae sedis</taxon>
        <taxon>Chytridiomycetes</taxon>
        <taxon>Chytridiales</taxon>
        <taxon>Chytriomycetaceae</taxon>
        <taxon>Rhizoclosmatium</taxon>
    </lineage>
</organism>
<dbReference type="EMBL" id="MCGO01000042">
    <property type="protein sequence ID" value="ORY38821.1"/>
    <property type="molecule type" value="Genomic_DNA"/>
</dbReference>
<sequence>MSTTTTDANFNIDTFLRVESTSFNQDREAERILGLATKASNPLEVLELDAKPWLFGKLEEKDIKVTYRKKSLLLHPDKCKHPRAQDAFEMLKKAESELMEEGKRNWLLGLVGECVVFVGCEGGGLQTKNLIKPTATSTANAVIPDEQKNPQEFNVLVAAVKVETRRLLMDQGQRDNIRLKNERKRKLENDKKWEEGRETRINDWRKFVKKSDSAGKKKRKTDGPELLG</sequence>
<dbReference type="Pfam" id="PF00226">
    <property type="entry name" value="DnaJ"/>
    <property type="match status" value="1"/>
</dbReference>
<dbReference type="PANTHER" id="PTHR46620">
    <property type="entry name" value="J DOMAIN-CONTAINING PROTEIN SPF31"/>
    <property type="match status" value="1"/>
</dbReference>
<feature type="region of interest" description="Disordered" evidence="1">
    <location>
        <begin position="207"/>
        <end position="228"/>
    </location>
</feature>
<gene>
    <name evidence="3" type="ORF">BCR33DRAFT_720494</name>
</gene>
<dbReference type="OrthoDB" id="342454at2759"/>
<evidence type="ECO:0000256" key="1">
    <source>
        <dbReference type="SAM" id="MobiDB-lite"/>
    </source>
</evidence>
<dbReference type="PANTHER" id="PTHR46620:SF1">
    <property type="entry name" value="J DOMAIN-CONTAINING PROTEIN SPF31"/>
    <property type="match status" value="1"/>
</dbReference>
<protein>
    <recommendedName>
        <fullName evidence="2">J domain-containing protein</fullName>
    </recommendedName>
</protein>
<keyword evidence="4" id="KW-1185">Reference proteome</keyword>
<dbReference type="STRING" id="329046.A0A1Y2BVM8"/>
<proteinExistence type="predicted"/>
<evidence type="ECO:0000259" key="2">
    <source>
        <dbReference type="PROSITE" id="PS50076"/>
    </source>
</evidence>
<dbReference type="PROSITE" id="PS50076">
    <property type="entry name" value="DNAJ_2"/>
    <property type="match status" value="1"/>
</dbReference>
<accession>A0A1Y2BVM8</accession>
<dbReference type="InterPro" id="IPR001623">
    <property type="entry name" value="DnaJ_domain"/>
</dbReference>
<dbReference type="Gene3D" id="1.10.287.110">
    <property type="entry name" value="DnaJ domain"/>
    <property type="match status" value="1"/>
</dbReference>
<dbReference type="Proteomes" id="UP000193642">
    <property type="component" value="Unassembled WGS sequence"/>
</dbReference>
<feature type="domain" description="J" evidence="2">
    <location>
        <begin position="41"/>
        <end position="103"/>
    </location>
</feature>
<name>A0A1Y2BVM8_9FUNG</name>
<dbReference type="CDD" id="cd06257">
    <property type="entry name" value="DnaJ"/>
    <property type="match status" value="1"/>
</dbReference>